<sequence length="116" mass="13214">MESLDSRMVFSPEEEDILRMSTTKRKKLRNVKGQGIEKEIGIDPKMVVKKLARRPTKFDSPSTTIALLNRVIKEIEKGKGLDGENENDFMPSQHMHENESTQKTTKVNSEPSTQIV</sequence>
<gene>
    <name evidence="2" type="ORF">RJT34_12060</name>
</gene>
<evidence type="ECO:0000256" key="1">
    <source>
        <dbReference type="SAM" id="MobiDB-lite"/>
    </source>
</evidence>
<name>A0AAN9JN36_CLITE</name>
<dbReference type="EMBL" id="JAYKXN010000003">
    <property type="protein sequence ID" value="KAK7301199.1"/>
    <property type="molecule type" value="Genomic_DNA"/>
</dbReference>
<proteinExistence type="predicted"/>
<keyword evidence="3" id="KW-1185">Reference proteome</keyword>
<accession>A0AAN9JN36</accession>
<dbReference type="Proteomes" id="UP001359559">
    <property type="component" value="Unassembled WGS sequence"/>
</dbReference>
<reference evidence="2 3" key="1">
    <citation type="submission" date="2024-01" db="EMBL/GenBank/DDBJ databases">
        <title>The genomes of 5 underutilized Papilionoideae crops provide insights into root nodulation and disease resistance.</title>
        <authorList>
            <person name="Yuan L."/>
        </authorList>
    </citation>
    <scope>NUCLEOTIDE SEQUENCE [LARGE SCALE GENOMIC DNA]</scope>
    <source>
        <strain evidence="2">LY-2023</strain>
        <tissue evidence="2">Leaf</tissue>
    </source>
</reference>
<evidence type="ECO:0000313" key="2">
    <source>
        <dbReference type="EMBL" id="KAK7301199.1"/>
    </source>
</evidence>
<comment type="caution">
    <text evidence="2">The sequence shown here is derived from an EMBL/GenBank/DDBJ whole genome shotgun (WGS) entry which is preliminary data.</text>
</comment>
<evidence type="ECO:0000313" key="3">
    <source>
        <dbReference type="Proteomes" id="UP001359559"/>
    </source>
</evidence>
<protein>
    <submittedName>
        <fullName evidence="2">Uncharacterized protein</fullName>
    </submittedName>
</protein>
<feature type="region of interest" description="Disordered" evidence="1">
    <location>
        <begin position="78"/>
        <end position="116"/>
    </location>
</feature>
<organism evidence="2 3">
    <name type="scientific">Clitoria ternatea</name>
    <name type="common">Butterfly pea</name>
    <dbReference type="NCBI Taxonomy" id="43366"/>
    <lineage>
        <taxon>Eukaryota</taxon>
        <taxon>Viridiplantae</taxon>
        <taxon>Streptophyta</taxon>
        <taxon>Embryophyta</taxon>
        <taxon>Tracheophyta</taxon>
        <taxon>Spermatophyta</taxon>
        <taxon>Magnoliopsida</taxon>
        <taxon>eudicotyledons</taxon>
        <taxon>Gunneridae</taxon>
        <taxon>Pentapetalae</taxon>
        <taxon>rosids</taxon>
        <taxon>fabids</taxon>
        <taxon>Fabales</taxon>
        <taxon>Fabaceae</taxon>
        <taxon>Papilionoideae</taxon>
        <taxon>50 kb inversion clade</taxon>
        <taxon>NPAAA clade</taxon>
        <taxon>indigoferoid/millettioid clade</taxon>
        <taxon>Phaseoleae</taxon>
        <taxon>Clitoria</taxon>
    </lineage>
</organism>
<feature type="compositionally biased region" description="Polar residues" evidence="1">
    <location>
        <begin position="101"/>
        <end position="116"/>
    </location>
</feature>
<dbReference type="AlphaFoldDB" id="A0AAN9JN36"/>